<dbReference type="PANTHER" id="PTHR30006">
    <property type="entry name" value="THIAMINE-BINDING PERIPLASMIC PROTEIN-RELATED"/>
    <property type="match status" value="1"/>
</dbReference>
<evidence type="ECO:0000313" key="2">
    <source>
        <dbReference type="EMBL" id="CAD7239730.1"/>
    </source>
</evidence>
<dbReference type="InterPro" id="IPR006059">
    <property type="entry name" value="SBP"/>
</dbReference>
<organism evidence="2">
    <name type="scientific">Cyprideis torosa</name>
    <dbReference type="NCBI Taxonomy" id="163714"/>
    <lineage>
        <taxon>Eukaryota</taxon>
        <taxon>Metazoa</taxon>
        <taxon>Ecdysozoa</taxon>
        <taxon>Arthropoda</taxon>
        <taxon>Crustacea</taxon>
        <taxon>Oligostraca</taxon>
        <taxon>Ostracoda</taxon>
        <taxon>Podocopa</taxon>
        <taxon>Podocopida</taxon>
        <taxon>Cytherocopina</taxon>
        <taxon>Cytheroidea</taxon>
        <taxon>Cytherideidae</taxon>
        <taxon>Cyprideis</taxon>
    </lineage>
</organism>
<dbReference type="SUPFAM" id="SSF53850">
    <property type="entry name" value="Periplasmic binding protein-like II"/>
    <property type="match status" value="1"/>
</dbReference>
<name>A0A7R8ZZ15_9CRUS</name>
<proteinExistence type="predicted"/>
<dbReference type="Gene3D" id="3.40.190.10">
    <property type="entry name" value="Periplasmic binding protein-like II"/>
    <property type="match status" value="1"/>
</dbReference>
<evidence type="ECO:0000256" key="1">
    <source>
        <dbReference type="ARBA" id="ARBA00022729"/>
    </source>
</evidence>
<dbReference type="EMBL" id="OB739047">
    <property type="protein sequence ID" value="CAD7239730.1"/>
    <property type="molecule type" value="Genomic_DNA"/>
</dbReference>
<keyword evidence="1" id="KW-0732">Signal</keyword>
<dbReference type="OrthoDB" id="438634at2759"/>
<accession>A0A7R8ZZ15</accession>
<reference evidence="2" key="1">
    <citation type="submission" date="2020-11" db="EMBL/GenBank/DDBJ databases">
        <authorList>
            <person name="Tran Van P."/>
        </authorList>
    </citation>
    <scope>NUCLEOTIDE SEQUENCE</scope>
</reference>
<dbReference type="AlphaFoldDB" id="A0A7R8ZZ15"/>
<protein>
    <submittedName>
        <fullName evidence="2">Uncharacterized protein</fullName>
    </submittedName>
</protein>
<sequence length="142" mass="15455">MIASEGEEKTQQWLNGFTANFAQPPKGGDRDQIKAAAAGVCDIAIANTYYFAGMLDGKDAEQKAAAEKMAIFWPNQAGRGVHVNVSGAAIIKSSKHTDTATRLLEFLVSPEAQRWYAKTNNEYPVVAKVAESDTLKSWGEFK</sequence>
<dbReference type="PANTHER" id="PTHR30006:SF15">
    <property type="entry name" value="IRON-UTILIZATION PERIPLASMIC PROTEIN"/>
    <property type="match status" value="1"/>
</dbReference>
<gene>
    <name evidence="2" type="ORF">CTOB1V02_LOCUS17545</name>
</gene>
<dbReference type="Pfam" id="PF13416">
    <property type="entry name" value="SBP_bac_8"/>
    <property type="match status" value="1"/>
</dbReference>
<feature type="non-terminal residue" evidence="2">
    <location>
        <position position="142"/>
    </location>
</feature>